<gene>
    <name evidence="2" type="ORF">KTN04_06900</name>
</gene>
<dbReference type="PANTHER" id="PTHR38690">
    <property type="entry name" value="PROTEASE-RELATED"/>
    <property type="match status" value="1"/>
</dbReference>
<evidence type="ECO:0000313" key="3">
    <source>
        <dbReference type="Proteomes" id="UP000755551"/>
    </source>
</evidence>
<reference evidence="2 3" key="1">
    <citation type="submission" date="2021-06" db="EMBL/GenBank/DDBJ databases">
        <title>Bacterium isolated from marine sediment.</title>
        <authorList>
            <person name="Zhu K.-L."/>
            <person name="Du Z.-J."/>
            <person name="Liang Q.-Y."/>
        </authorList>
    </citation>
    <scope>NUCLEOTIDE SEQUENCE [LARGE SCALE GENOMIC DNA]</scope>
    <source>
        <strain evidence="2 3">A346</strain>
    </source>
</reference>
<feature type="domain" description="YhdP central" evidence="1">
    <location>
        <begin position="3"/>
        <end position="831"/>
    </location>
</feature>
<proteinExistence type="predicted"/>
<dbReference type="InterPro" id="IPR025263">
    <property type="entry name" value="YhdP_central"/>
</dbReference>
<comment type="caution">
    <text evidence="2">The sequence shown here is derived from an EMBL/GenBank/DDBJ whole genome shotgun (WGS) entry which is preliminary data.</text>
</comment>
<dbReference type="EMBL" id="JAHQZT010000007">
    <property type="protein sequence ID" value="MBV0933061.1"/>
    <property type="molecule type" value="Genomic_DNA"/>
</dbReference>
<sequence>MRRHLSRAWWFSVVLLLLLALLLTSVRLGLQSIDRWRPEIESLLSDTLGVPVAIEQLHGQWNYALPVVQVQGLQVRAGGGAGPQGWLRLEQLILELDPFASLYHLSPVFQRFEARGAALRWHQRGGAWLHRPGAAPGADPDSHGGVAEPVWERLVGILQQQPYAVIRDVELTLVPEEGQSLVISPADLELENALREHRLSGLFRIPLLGETAEMRFVVETDSLQTASALDARYRLYLELEQLGPELFQLFGQEWGVEQLGLDMRIWAEFDRRQLRNAQAEVSLQRLALQQADVPYPRSARFNASLQPRGQDYQLQVRQLQLGHEQGTFELPLLMLQGPLSRQPERVQAGIEALDLSALSAWLVQAPGMPMQASELLRNLQPGGRLYRLRLDKPAGVDWRQLQLSADLEQLEVQGWHGAPALSGVNGRLEAGFDRGHIDLVSEDFGLHFPQLFPDRWRYSDARGRVRWQLDERGVRVASERLQLRDRHVQASGRFSIDLPFERSCQSELVLMIGMTDSDGSQASIYTPAREVGEGLHRWLQQALQGGRLRQGGLLLRTGTRNNGQPRTPVVQLFFDVAEGELAYQPGWPILTEADLFVLVRDAGLAININAARMLQSRIPSGWAYLAPGERRLQVETWLQGPVTDLDHLLKQTPLSERLGENIHDWQLDQGQAETRLGLSIPLQTDAAPHADVRVNLNGVRLRGAGRVEVTDLTGELLYRQDKGLIADRLQGRFLEHPVQARIHTQDRRYRVELSGSTRIEALQAWLQQPAFSVAKGMLHWQGVLDICADASCPQLRLTSELKGVALDLPGILAKSSEQSAPLELELKLAGERAGLSHLRARLPADGIAPLQVSGRMRDTGAVELQIQHPDITGRVQLATPEQPLRLNLAHLQLDALWSASEPVSERVSDAMSKRAPADSVASATGAIPAQLPVIVIDIEDLWHGARPVGAWSGRLQPVADGVAIQSLQGRLAELSIEGEAHWQQGSDEHTALALAMTGGDFGTLLTRWGLERVLETASLDSRLQLRWSGAPWAFSLESLTGELKFDTGEARLIEASDGTNILRVFGILNFNSLARRLRLDFTDLVKKGVSFDRISGHYRIEKGVASTLAPLQMEGPSANMTLQGRVDLAAGQLDNTVQVTLPVSSNAPLAAVLLGAPQVAGAVFVIDKLIGDKLERFSTLSYTLSGDWDDPSLELQTGSR</sequence>
<dbReference type="Proteomes" id="UP000755551">
    <property type="component" value="Unassembled WGS sequence"/>
</dbReference>
<evidence type="ECO:0000313" key="2">
    <source>
        <dbReference type="EMBL" id="MBV0933061.1"/>
    </source>
</evidence>
<evidence type="ECO:0000259" key="1">
    <source>
        <dbReference type="Pfam" id="PF13116"/>
    </source>
</evidence>
<name>A0ABS6M9V4_9GAMM</name>
<dbReference type="PANTHER" id="PTHR38690:SF1">
    <property type="entry name" value="PROTEASE"/>
    <property type="match status" value="1"/>
</dbReference>
<organism evidence="2 3">
    <name type="scientific">Marinobacterium weihaiense</name>
    <dbReference type="NCBI Taxonomy" id="2851016"/>
    <lineage>
        <taxon>Bacteria</taxon>
        <taxon>Pseudomonadati</taxon>
        <taxon>Pseudomonadota</taxon>
        <taxon>Gammaproteobacteria</taxon>
        <taxon>Oceanospirillales</taxon>
        <taxon>Oceanospirillaceae</taxon>
        <taxon>Marinobacterium</taxon>
    </lineage>
</organism>
<keyword evidence="3" id="KW-1185">Reference proteome</keyword>
<dbReference type="RefSeq" id="WP_217334488.1">
    <property type="nucleotide sequence ID" value="NZ_JAHQZT010000007.1"/>
</dbReference>
<protein>
    <recommendedName>
        <fullName evidence="1">YhdP central domain-containing protein</fullName>
    </recommendedName>
</protein>
<accession>A0ABS6M9V4</accession>
<feature type="domain" description="YhdP central" evidence="1">
    <location>
        <begin position="857"/>
        <end position="1192"/>
    </location>
</feature>
<dbReference type="Pfam" id="PF13116">
    <property type="entry name" value="YhdP"/>
    <property type="match status" value="2"/>
</dbReference>
<dbReference type="InterPro" id="IPR011836">
    <property type="entry name" value="YhdP"/>
</dbReference>